<accession>A0A919VNK0</accession>
<evidence type="ECO:0000256" key="12">
    <source>
        <dbReference type="ARBA" id="ARBA00049645"/>
    </source>
</evidence>
<evidence type="ECO:0000256" key="13">
    <source>
        <dbReference type="ARBA" id="ARBA00049723"/>
    </source>
</evidence>
<dbReference type="PANTHER" id="PTHR47470">
    <property type="entry name" value="CHOLESTEROL OXIDASE"/>
    <property type="match status" value="1"/>
</dbReference>
<evidence type="ECO:0000256" key="10">
    <source>
        <dbReference type="ARBA" id="ARBA00023235"/>
    </source>
</evidence>
<evidence type="ECO:0000256" key="3">
    <source>
        <dbReference type="ARBA" id="ARBA00022548"/>
    </source>
</evidence>
<reference evidence="19" key="1">
    <citation type="submission" date="2021-03" db="EMBL/GenBank/DDBJ databases">
        <title>Whole genome shotgun sequence of Actinoplanes auranticolor NBRC 12245.</title>
        <authorList>
            <person name="Komaki H."/>
            <person name="Tamura T."/>
        </authorList>
    </citation>
    <scope>NUCLEOTIDE SEQUENCE</scope>
    <source>
        <strain evidence="19">NBRC 12245</strain>
    </source>
</reference>
<dbReference type="GO" id="GO:0004769">
    <property type="term" value="F:steroid Delta-isomerase activity"/>
    <property type="evidence" value="ECO:0007669"/>
    <property type="project" value="UniProtKB-EC"/>
</dbReference>
<keyword evidence="10" id="KW-0413">Isomerase</keyword>
<protein>
    <recommendedName>
        <fullName evidence="14">Cholesterol oxidase</fullName>
        <ecNumber evidence="13">1.1.3.6</ecNumber>
        <ecNumber evidence="11">5.3.3.1</ecNumber>
    </recommendedName>
    <alternativeName>
        <fullName evidence="15">Cholesterol isomerase</fullName>
    </alternativeName>
</protein>
<dbReference type="PANTHER" id="PTHR47470:SF1">
    <property type="entry name" value="FAD-DEPENDENT OXIDOREDUCTASE 2 FAD BINDING DOMAIN-CONTAINING PROTEIN"/>
    <property type="match status" value="1"/>
</dbReference>
<evidence type="ECO:0000256" key="4">
    <source>
        <dbReference type="ARBA" id="ARBA00022630"/>
    </source>
</evidence>
<dbReference type="EMBL" id="BOQL01000030">
    <property type="protein sequence ID" value="GIM70241.1"/>
    <property type="molecule type" value="Genomic_DNA"/>
</dbReference>
<dbReference type="AlphaFoldDB" id="A0A919VNK0"/>
<comment type="caution">
    <text evidence="19">The sequence shown here is derived from an EMBL/GenBank/DDBJ whole genome shotgun (WGS) entry which is preliminary data.</text>
</comment>
<proteinExistence type="inferred from homology"/>
<comment type="similarity">
    <text evidence="2">Belongs to the GMC oxidoreductase family.</text>
</comment>
<dbReference type="GO" id="GO:0008203">
    <property type="term" value="P:cholesterol metabolic process"/>
    <property type="evidence" value="ECO:0007669"/>
    <property type="project" value="UniProtKB-KW"/>
</dbReference>
<evidence type="ECO:0000256" key="2">
    <source>
        <dbReference type="ARBA" id="ARBA00010790"/>
    </source>
</evidence>
<evidence type="ECO:0000256" key="6">
    <source>
        <dbReference type="ARBA" id="ARBA00023002"/>
    </source>
</evidence>
<keyword evidence="20" id="KW-1185">Reference proteome</keyword>
<sequence length="557" mass="59100">MAYDFDVLVIGSGFGGGVAALRLTEKGYRVGVLEAGRRFADEQFAKTSWRLRDYVYAPALGCYGLLRLTLLRDVLVMSGAGVGGGSLGYANTLYEPPGAFFADPQWASITDWQAELAPYYDQAKRMLGVVTNPVETFADVTLRSVAEDLGVAHTYRRTPVGVLFGERPGAAVPDPFFGGAGPARRACTSCGACMTGCRIGAKNTLVKNYLHLAEAAGAVVHPLTTVAAVRPRPGGGYDVDAHATGSLRPRPRRFTAAQVIFAAGALGTQRLLHRMRDRGLLPAISPRLGELSRTNSESILGARTRRRDLDVSHGVAITSSIHPDPVTHVEPVRYGPGSNLLALLATVLVDDTGGGRRWVAGLRELARGWRDLRLLAVPRRWSQQTIVLLAMQPLDNSVTVHTTRSLLGRRRLTTRPGIGEPNPAWVPAAHDVARRVAEKIDGVPLGAVTELAGRPVTGHFIGGCAIGAGPATGVVDPYQRLYGYPGLHVIDGSVVAANLGVNPSLTITALAERAVALWPNAGEPDPRPAPGAPYARVAPVAPRHPAVPARAPAALRL</sequence>
<dbReference type="InterPro" id="IPR000172">
    <property type="entry name" value="GMC_OxRdtase_N"/>
</dbReference>
<evidence type="ECO:0000256" key="15">
    <source>
        <dbReference type="ARBA" id="ARBA00049778"/>
    </source>
</evidence>
<dbReference type="RefSeq" id="WP_212990006.1">
    <property type="nucleotide sequence ID" value="NZ_BAABEA010000015.1"/>
</dbReference>
<evidence type="ECO:0000256" key="7">
    <source>
        <dbReference type="ARBA" id="ARBA00023098"/>
    </source>
</evidence>
<dbReference type="GO" id="GO:0050660">
    <property type="term" value="F:flavin adenine dinucleotide binding"/>
    <property type="evidence" value="ECO:0007669"/>
    <property type="project" value="InterPro"/>
</dbReference>
<evidence type="ECO:0000313" key="20">
    <source>
        <dbReference type="Proteomes" id="UP000681340"/>
    </source>
</evidence>
<evidence type="ECO:0000259" key="17">
    <source>
        <dbReference type="Pfam" id="PF00890"/>
    </source>
</evidence>
<dbReference type="SUPFAM" id="SSF51905">
    <property type="entry name" value="FAD/NAD(P)-binding domain"/>
    <property type="match status" value="1"/>
</dbReference>
<evidence type="ECO:0000256" key="11">
    <source>
        <dbReference type="ARBA" id="ARBA00038856"/>
    </source>
</evidence>
<evidence type="ECO:0000259" key="16">
    <source>
        <dbReference type="Pfam" id="PF00732"/>
    </source>
</evidence>
<dbReference type="InterPro" id="IPR007867">
    <property type="entry name" value="GMC_OxRtase_C"/>
</dbReference>
<comment type="pathway">
    <text evidence="12">Steroid metabolism; cholesterol degradation.</text>
</comment>
<evidence type="ECO:0000256" key="1">
    <source>
        <dbReference type="ARBA" id="ARBA00001974"/>
    </source>
</evidence>
<feature type="domain" description="Glucose-methanol-choline oxidoreductase C-terminal" evidence="18">
    <location>
        <begin position="456"/>
        <end position="511"/>
    </location>
</feature>
<dbReference type="Gene3D" id="3.50.50.60">
    <property type="entry name" value="FAD/NAD(P)-binding domain"/>
    <property type="match status" value="3"/>
</dbReference>
<organism evidence="19 20">
    <name type="scientific">Actinoplanes auranticolor</name>
    <dbReference type="NCBI Taxonomy" id="47988"/>
    <lineage>
        <taxon>Bacteria</taxon>
        <taxon>Bacillati</taxon>
        <taxon>Actinomycetota</taxon>
        <taxon>Actinomycetes</taxon>
        <taxon>Micromonosporales</taxon>
        <taxon>Micromonosporaceae</taxon>
        <taxon>Actinoplanes</taxon>
    </lineage>
</organism>
<dbReference type="InterPro" id="IPR052542">
    <property type="entry name" value="Cholesterol_Oxidase"/>
</dbReference>
<keyword evidence="8" id="KW-1207">Sterol metabolism</keyword>
<dbReference type="Pfam" id="PF00890">
    <property type="entry name" value="FAD_binding_2"/>
    <property type="match status" value="1"/>
</dbReference>
<comment type="cofactor">
    <cofactor evidence="1">
        <name>FAD</name>
        <dbReference type="ChEBI" id="CHEBI:57692"/>
    </cofactor>
</comment>
<evidence type="ECO:0000256" key="14">
    <source>
        <dbReference type="ARBA" id="ARBA00049744"/>
    </source>
</evidence>
<name>A0A919VNK0_9ACTN</name>
<dbReference type="InterPro" id="IPR036188">
    <property type="entry name" value="FAD/NAD-bd_sf"/>
</dbReference>
<keyword evidence="6" id="KW-0560">Oxidoreductase</keyword>
<evidence type="ECO:0000256" key="8">
    <source>
        <dbReference type="ARBA" id="ARBA00023166"/>
    </source>
</evidence>
<feature type="domain" description="Glucose-methanol-choline oxidoreductase N-terminal" evidence="16">
    <location>
        <begin position="186"/>
        <end position="274"/>
    </location>
</feature>
<keyword evidence="4" id="KW-0285">Flavoprotein</keyword>
<dbReference type="Pfam" id="PF05199">
    <property type="entry name" value="GMC_oxred_C"/>
    <property type="match status" value="1"/>
</dbReference>
<keyword evidence="7" id="KW-0443">Lipid metabolism</keyword>
<dbReference type="Proteomes" id="UP000681340">
    <property type="component" value="Unassembled WGS sequence"/>
</dbReference>
<dbReference type="InterPro" id="IPR003953">
    <property type="entry name" value="FAD-dep_OxRdtase_2_FAD-bd"/>
</dbReference>
<feature type="domain" description="FAD-dependent oxidoreductase 2 FAD-binding" evidence="17">
    <location>
        <begin position="6"/>
        <end position="38"/>
    </location>
</feature>
<keyword evidence="5" id="KW-0274">FAD</keyword>
<keyword evidence="9" id="KW-0753">Steroid metabolism</keyword>
<evidence type="ECO:0000256" key="9">
    <source>
        <dbReference type="ARBA" id="ARBA00023221"/>
    </source>
</evidence>
<evidence type="ECO:0000313" key="19">
    <source>
        <dbReference type="EMBL" id="GIM70241.1"/>
    </source>
</evidence>
<keyword evidence="3" id="KW-0153">Cholesterol metabolism</keyword>
<gene>
    <name evidence="19" type="ORF">Aau02nite_40080</name>
</gene>
<evidence type="ECO:0000256" key="5">
    <source>
        <dbReference type="ARBA" id="ARBA00022827"/>
    </source>
</evidence>
<evidence type="ECO:0000259" key="18">
    <source>
        <dbReference type="Pfam" id="PF05199"/>
    </source>
</evidence>
<dbReference type="EC" id="1.1.3.6" evidence="13"/>
<dbReference type="Pfam" id="PF00732">
    <property type="entry name" value="GMC_oxred_N"/>
    <property type="match status" value="1"/>
</dbReference>
<dbReference type="EC" id="5.3.3.1" evidence="11"/>
<dbReference type="GO" id="GO:0016995">
    <property type="term" value="F:cholesterol oxidase activity"/>
    <property type="evidence" value="ECO:0007669"/>
    <property type="project" value="UniProtKB-EC"/>
</dbReference>